<sequence>MCQETKDEHNLAVVYISYGEVYYQTKDYEKALEFTNKATDLVKNFHFTYEYLQLLLVKAHISLGIHSEHILNICQEAIQLAEKTKLYNKKKDFHMVLAKYYDRCGNKEHFLRETENLFRVERLLQGEE</sequence>
<dbReference type="InterPro" id="IPR011990">
    <property type="entry name" value="TPR-like_helical_dom_sf"/>
</dbReference>
<keyword evidence="1" id="KW-0802">TPR repeat</keyword>
<keyword evidence="3" id="KW-1185">Reference proteome</keyword>
<feature type="repeat" description="TPR" evidence="1">
    <location>
        <begin position="12"/>
        <end position="45"/>
    </location>
</feature>
<evidence type="ECO:0000313" key="2">
    <source>
        <dbReference type="EMBL" id="AQS56964.1"/>
    </source>
</evidence>
<evidence type="ECO:0000256" key="1">
    <source>
        <dbReference type="PROSITE-ProRule" id="PRU00339"/>
    </source>
</evidence>
<dbReference type="AlphaFoldDB" id="A0A1U9KAA7"/>
<dbReference type="Proteomes" id="UP000188603">
    <property type="component" value="Chromosome"/>
</dbReference>
<protein>
    <submittedName>
        <fullName evidence="2">Uncharacterized protein</fullName>
    </submittedName>
</protein>
<name>A0A1U9KAA7_9BACL</name>
<dbReference type="PROSITE" id="PS50005">
    <property type="entry name" value="TPR"/>
    <property type="match status" value="1"/>
</dbReference>
<dbReference type="Gene3D" id="1.25.40.10">
    <property type="entry name" value="Tetratricopeptide repeat domain"/>
    <property type="match status" value="1"/>
</dbReference>
<reference evidence="2 3" key="1">
    <citation type="journal article" date="2015" name="Int. J. Syst. Evol. Microbiol.">
        <title>Novibacillus thermophilus gen. nov., sp. nov., a Gram-staining-negative and moderately thermophilic member of the family Thermoactinomycetaceae.</title>
        <authorList>
            <person name="Yang G."/>
            <person name="Chen J."/>
            <person name="Zhou S."/>
        </authorList>
    </citation>
    <scope>NUCLEOTIDE SEQUENCE [LARGE SCALE GENOMIC DNA]</scope>
    <source>
        <strain evidence="2 3">SG-1</strain>
    </source>
</reference>
<dbReference type="InterPro" id="IPR019734">
    <property type="entry name" value="TPR_rpt"/>
</dbReference>
<dbReference type="SUPFAM" id="SSF48452">
    <property type="entry name" value="TPR-like"/>
    <property type="match status" value="1"/>
</dbReference>
<evidence type="ECO:0000313" key="3">
    <source>
        <dbReference type="Proteomes" id="UP000188603"/>
    </source>
</evidence>
<gene>
    <name evidence="2" type="ORF">B0W44_15650</name>
</gene>
<dbReference type="KEGG" id="ntr:B0W44_15650"/>
<dbReference type="EMBL" id="CP019699">
    <property type="protein sequence ID" value="AQS56964.1"/>
    <property type="molecule type" value="Genomic_DNA"/>
</dbReference>
<proteinExistence type="predicted"/>
<organism evidence="2 3">
    <name type="scientific">Novibacillus thermophilus</name>
    <dbReference type="NCBI Taxonomy" id="1471761"/>
    <lineage>
        <taxon>Bacteria</taxon>
        <taxon>Bacillati</taxon>
        <taxon>Bacillota</taxon>
        <taxon>Bacilli</taxon>
        <taxon>Bacillales</taxon>
        <taxon>Thermoactinomycetaceae</taxon>
        <taxon>Novibacillus</taxon>
    </lineage>
</organism>
<accession>A0A1U9KAA7</accession>